<accession>A0ABX8GQ84</accession>
<evidence type="ECO:0000256" key="1">
    <source>
        <dbReference type="SAM" id="SignalP"/>
    </source>
</evidence>
<evidence type="ECO:0000259" key="3">
    <source>
        <dbReference type="Pfam" id="PF12969"/>
    </source>
</evidence>
<dbReference type="Gene3D" id="2.60.40.3140">
    <property type="match status" value="1"/>
</dbReference>
<evidence type="ECO:0000313" key="4">
    <source>
        <dbReference type="EMBL" id="QWG05745.1"/>
    </source>
</evidence>
<dbReference type="SUPFAM" id="SSF54001">
    <property type="entry name" value="Cysteine proteinases"/>
    <property type="match status" value="1"/>
</dbReference>
<evidence type="ECO:0000313" key="5">
    <source>
        <dbReference type="Proteomes" id="UP000682802"/>
    </source>
</evidence>
<dbReference type="Pfam" id="PF01841">
    <property type="entry name" value="Transglut_core"/>
    <property type="match status" value="1"/>
</dbReference>
<reference evidence="4 5" key="1">
    <citation type="submission" date="2021-05" db="EMBL/GenBank/DDBJ databases">
        <title>Comparative genomic studies on the polysaccharide-degrading batcterial strains of the Flammeovirga genus.</title>
        <authorList>
            <person name="Zewei F."/>
            <person name="Zheng Z."/>
            <person name="Yu L."/>
            <person name="Ruyue G."/>
            <person name="Yanhong M."/>
            <person name="Yuanyuan C."/>
            <person name="Jingyan G."/>
            <person name="Wenjun H."/>
        </authorList>
    </citation>
    <scope>NUCLEOTIDE SEQUENCE [LARGE SCALE GENOMIC DNA]</scope>
    <source>
        <strain evidence="4 5">YS10</strain>
    </source>
</reference>
<protein>
    <submittedName>
        <fullName evidence="4">DUF3857 domain-containing protein</fullName>
    </submittedName>
</protein>
<dbReference type="Proteomes" id="UP000682802">
    <property type="component" value="Chromosome 1"/>
</dbReference>
<sequence>MMKKQFIIAILLLMIGQLNAQSLDGIDPNLIKGANSVILSSATHFTILDEGSAELSFTKKIVILNKEGKDEAQMVVFYDNSSSVTDFEGSIYQSGYKKPKKFKSTDIIDRSTESSGSVSVTDGRVLYVDPTLTTYPVILEYSYTKKYSGLFSYPTWYPVSDFKQYVLSSSYTFDIPKGFKFRQKIKGVDKADFSEKDGREVYNWSVNNLPILKPEVMHLPMYELFPSVEVQPYGFEYEKTKGRLDTWTSFGDYIYSLNKGTWDLSDETKVEIKELTKDASTDLEKAQIVYNYLQNKVRYISVQLGIGGLKPANSLQVDTKSYGDCKGLSNYMYTLLKEVGVESRYAIIYGGRNPTKVDVEMVGTQFNHAILCLPTVADTVWLECTSQTTPFGYLGKFTGNRKALLIEEGHSKLVNTTSYGVDDNLQTRKSIVKINNNGGALVEGDLVGKGYQFGNFSHWEQLSDKELRERFLRSYALTTSELVNLSIDIDKSYPDPSATLAYVVEVKDFGKEISEGKLIPLFPYYGDYGLPKKYRSRKLAFRLKYDYKDVDEIEFHLPEGTSIEELPTSKEILSDFGSYRSSFTKVSTSVYLYKREFITNKGEFEASRYKDYYAFRTKIKKADTERFWLKNASQGTTKDVE</sequence>
<keyword evidence="1" id="KW-0732">Signal</keyword>
<name>A0ABX8GQ84_9BACT</name>
<feature type="domain" description="Transglutaminase-like" evidence="2">
    <location>
        <begin position="273"/>
        <end position="362"/>
    </location>
</feature>
<dbReference type="EMBL" id="CP076128">
    <property type="protein sequence ID" value="QWG05745.1"/>
    <property type="molecule type" value="Genomic_DNA"/>
</dbReference>
<dbReference type="Gene3D" id="3.10.620.30">
    <property type="match status" value="1"/>
</dbReference>
<dbReference type="RefSeq" id="WP_144073186.1">
    <property type="nucleotide sequence ID" value="NZ_CP076128.1"/>
</dbReference>
<dbReference type="Gene3D" id="2.60.120.1130">
    <property type="match status" value="1"/>
</dbReference>
<feature type="domain" description="DUF3857" evidence="3">
    <location>
        <begin position="51"/>
        <end position="210"/>
    </location>
</feature>
<organism evidence="4 5">
    <name type="scientific">Flammeovirga kamogawensis</name>
    <dbReference type="NCBI Taxonomy" id="373891"/>
    <lineage>
        <taxon>Bacteria</taxon>
        <taxon>Pseudomonadati</taxon>
        <taxon>Bacteroidota</taxon>
        <taxon>Cytophagia</taxon>
        <taxon>Cytophagales</taxon>
        <taxon>Flammeovirgaceae</taxon>
        <taxon>Flammeovirga</taxon>
    </lineage>
</organism>
<feature type="chain" id="PRO_5046091588" evidence="1">
    <location>
        <begin position="21"/>
        <end position="641"/>
    </location>
</feature>
<evidence type="ECO:0000259" key="2">
    <source>
        <dbReference type="Pfam" id="PF01841"/>
    </source>
</evidence>
<proteinExistence type="predicted"/>
<dbReference type="InterPro" id="IPR038765">
    <property type="entry name" value="Papain-like_cys_pep_sf"/>
</dbReference>
<feature type="signal peptide" evidence="1">
    <location>
        <begin position="1"/>
        <end position="20"/>
    </location>
</feature>
<keyword evidence="5" id="KW-1185">Reference proteome</keyword>
<dbReference type="InterPro" id="IPR002931">
    <property type="entry name" value="Transglutaminase-like"/>
</dbReference>
<dbReference type="InterPro" id="IPR024618">
    <property type="entry name" value="DUF3857"/>
</dbReference>
<dbReference type="Pfam" id="PF12969">
    <property type="entry name" value="DUF3857"/>
    <property type="match status" value="1"/>
</dbReference>
<gene>
    <name evidence="4" type="ORF">KM029_10150</name>
</gene>